<evidence type="ECO:0000259" key="10">
    <source>
        <dbReference type="Pfam" id="PF01266"/>
    </source>
</evidence>
<evidence type="ECO:0000256" key="7">
    <source>
        <dbReference type="ARBA" id="ARBA00039751"/>
    </source>
</evidence>
<feature type="binding site" evidence="9">
    <location>
        <begin position="50"/>
        <end position="52"/>
    </location>
    <ligand>
        <name>FAD</name>
        <dbReference type="ChEBI" id="CHEBI:57692"/>
    </ligand>
</feature>
<accession>A0A7Y9UV57</accession>
<comment type="catalytic activity">
    <reaction evidence="8">
        <text>a D-alpha-amino acid + O2 + H2O = a 2-oxocarboxylate + H2O2 + NH4(+)</text>
        <dbReference type="Rhea" id="RHEA:21816"/>
        <dbReference type="ChEBI" id="CHEBI:15377"/>
        <dbReference type="ChEBI" id="CHEBI:15379"/>
        <dbReference type="ChEBI" id="CHEBI:16240"/>
        <dbReference type="ChEBI" id="CHEBI:28938"/>
        <dbReference type="ChEBI" id="CHEBI:35179"/>
        <dbReference type="ChEBI" id="CHEBI:59871"/>
        <dbReference type="EC" id="1.4.3.3"/>
    </reaction>
    <physiologicalReaction direction="left-to-right" evidence="8">
        <dbReference type="Rhea" id="RHEA:21817"/>
    </physiologicalReaction>
</comment>
<dbReference type="GO" id="GO:0071949">
    <property type="term" value="F:FAD binding"/>
    <property type="evidence" value="ECO:0007669"/>
    <property type="project" value="InterPro"/>
</dbReference>
<feature type="binding site" evidence="9">
    <location>
        <position position="268"/>
    </location>
    <ligand>
        <name>D-dopa</name>
        <dbReference type="ChEBI" id="CHEBI:149689"/>
    </ligand>
</feature>
<dbReference type="SUPFAM" id="SSF51971">
    <property type="entry name" value="Nucleotide-binding domain"/>
    <property type="match status" value="1"/>
</dbReference>
<keyword evidence="12" id="KW-1185">Reference proteome</keyword>
<dbReference type="EC" id="1.4.3.3" evidence="6"/>
<dbReference type="InterPro" id="IPR006076">
    <property type="entry name" value="FAD-dep_OxRdtase"/>
</dbReference>
<feature type="binding site" evidence="9">
    <location>
        <begin position="289"/>
        <end position="294"/>
    </location>
    <ligand>
        <name>FAD</name>
        <dbReference type="ChEBI" id="CHEBI:57692"/>
    </ligand>
</feature>
<dbReference type="PANTHER" id="PTHR11530:SF11">
    <property type="entry name" value="D-ASPARTATE OXIDASE"/>
    <property type="match status" value="1"/>
</dbReference>
<evidence type="ECO:0000256" key="1">
    <source>
        <dbReference type="ARBA" id="ARBA00001974"/>
    </source>
</evidence>
<evidence type="ECO:0000256" key="9">
    <source>
        <dbReference type="PIRSR" id="PIRSR000189-1"/>
    </source>
</evidence>
<dbReference type="Gene3D" id="3.40.50.720">
    <property type="entry name" value="NAD(P)-binding Rossmann-like Domain"/>
    <property type="match status" value="1"/>
</dbReference>
<dbReference type="GO" id="GO:0005737">
    <property type="term" value="C:cytoplasm"/>
    <property type="evidence" value="ECO:0007669"/>
    <property type="project" value="TreeGrafter"/>
</dbReference>
<evidence type="ECO:0000256" key="4">
    <source>
        <dbReference type="ARBA" id="ARBA00022827"/>
    </source>
</evidence>
<organism evidence="11 12">
    <name type="scientific">Nocardioides perillae</name>
    <dbReference type="NCBI Taxonomy" id="1119534"/>
    <lineage>
        <taxon>Bacteria</taxon>
        <taxon>Bacillati</taxon>
        <taxon>Actinomycetota</taxon>
        <taxon>Actinomycetes</taxon>
        <taxon>Propionibacteriales</taxon>
        <taxon>Nocardioidaceae</taxon>
        <taxon>Nocardioides</taxon>
    </lineage>
</organism>
<evidence type="ECO:0000256" key="2">
    <source>
        <dbReference type="ARBA" id="ARBA00006730"/>
    </source>
</evidence>
<gene>
    <name evidence="11" type="ORF">BJ989_001759</name>
</gene>
<evidence type="ECO:0000256" key="8">
    <source>
        <dbReference type="ARBA" id="ARBA00049547"/>
    </source>
</evidence>
<sequence>MGAGGGSTRVVVVGAGVVGLTCAVRLLEAGHRVDVLARDLPLETTSAVAAALWYPYRALPQERVTAWAATSYAVLDALADTEPEAGVRVLEGTEVLAARTPDPWWRPAVPALTRETALPAGWGDGWTFRAPVVDTAVHLPWLAARVHALGGTLTRAALTALPRADGVVVVDCAGLGARLLAGDRSVVPVRGQVVHVEQWGLERWWLDAAGPTYVVPRGEVVVVGGTAQEGEWSRSPDPATVEELLARAARLVPEVRGRRVVAHRVGLRPVRPAVRVERVGDVVHCYGHGGAGVTLAWGCAEEVVRLLARSGDAPAAPTS</sequence>
<dbReference type="Gene3D" id="3.30.9.10">
    <property type="entry name" value="D-Amino Acid Oxidase, subunit A, domain 2"/>
    <property type="match status" value="1"/>
</dbReference>
<comment type="cofactor">
    <cofactor evidence="1 9">
        <name>FAD</name>
        <dbReference type="ChEBI" id="CHEBI:57692"/>
    </cofactor>
</comment>
<keyword evidence="3" id="KW-0285">Flavoprotein</keyword>
<dbReference type="SUPFAM" id="SSF54373">
    <property type="entry name" value="FAD-linked reductases, C-terminal domain"/>
    <property type="match status" value="1"/>
</dbReference>
<dbReference type="Pfam" id="PF01266">
    <property type="entry name" value="DAO"/>
    <property type="match status" value="1"/>
</dbReference>
<dbReference type="EMBL" id="JACCAC010000001">
    <property type="protein sequence ID" value="NYG55455.1"/>
    <property type="molecule type" value="Genomic_DNA"/>
</dbReference>
<comment type="similarity">
    <text evidence="2">Belongs to the DAMOX/DASOX family.</text>
</comment>
<dbReference type="RefSeq" id="WP_179517896.1">
    <property type="nucleotide sequence ID" value="NZ_JACCAC010000001.1"/>
</dbReference>
<dbReference type="PANTHER" id="PTHR11530">
    <property type="entry name" value="D-AMINO ACID OXIDASE"/>
    <property type="match status" value="1"/>
</dbReference>
<evidence type="ECO:0000256" key="5">
    <source>
        <dbReference type="ARBA" id="ARBA00023002"/>
    </source>
</evidence>
<name>A0A7Y9UV57_9ACTN</name>
<evidence type="ECO:0000256" key="3">
    <source>
        <dbReference type="ARBA" id="ARBA00022630"/>
    </source>
</evidence>
<dbReference type="AlphaFoldDB" id="A0A7Y9UV57"/>
<feature type="binding site" evidence="9">
    <location>
        <position position="290"/>
    </location>
    <ligand>
        <name>D-dopa</name>
        <dbReference type="ChEBI" id="CHEBI:149689"/>
    </ligand>
</feature>
<dbReference type="GO" id="GO:0003884">
    <property type="term" value="F:D-amino-acid oxidase activity"/>
    <property type="evidence" value="ECO:0007669"/>
    <property type="project" value="UniProtKB-EC"/>
</dbReference>
<dbReference type="PIRSF" id="PIRSF000189">
    <property type="entry name" value="D-aa_oxidase"/>
    <property type="match status" value="1"/>
</dbReference>
<feature type="domain" description="FAD dependent oxidoreductase" evidence="10">
    <location>
        <begin position="9"/>
        <end position="305"/>
    </location>
</feature>
<comment type="caution">
    <text evidence="11">The sequence shown here is derived from an EMBL/GenBank/DDBJ whole genome shotgun (WGS) entry which is preliminary data.</text>
</comment>
<keyword evidence="4 9" id="KW-0274">FAD</keyword>
<feature type="binding site" evidence="9">
    <location>
        <begin position="45"/>
        <end position="46"/>
    </location>
    <ligand>
        <name>FAD</name>
        <dbReference type="ChEBI" id="CHEBI:57692"/>
    </ligand>
</feature>
<evidence type="ECO:0000313" key="11">
    <source>
        <dbReference type="EMBL" id="NYG55455.1"/>
    </source>
</evidence>
<dbReference type="GO" id="GO:0019478">
    <property type="term" value="P:D-amino acid catabolic process"/>
    <property type="evidence" value="ECO:0007669"/>
    <property type="project" value="TreeGrafter"/>
</dbReference>
<proteinExistence type="inferred from homology"/>
<feature type="binding site" evidence="9">
    <location>
        <position position="213"/>
    </location>
    <ligand>
        <name>D-dopa</name>
        <dbReference type="ChEBI" id="CHEBI:149689"/>
    </ligand>
</feature>
<dbReference type="Proteomes" id="UP000544110">
    <property type="component" value="Unassembled WGS sequence"/>
</dbReference>
<evidence type="ECO:0000256" key="6">
    <source>
        <dbReference type="ARBA" id="ARBA00039101"/>
    </source>
</evidence>
<keyword evidence="5 11" id="KW-0560">Oxidoreductase</keyword>
<evidence type="ECO:0000313" key="12">
    <source>
        <dbReference type="Proteomes" id="UP000544110"/>
    </source>
</evidence>
<dbReference type="InterPro" id="IPR023209">
    <property type="entry name" value="DAO"/>
</dbReference>
<protein>
    <recommendedName>
        <fullName evidence="7">D-amino-acid oxidase</fullName>
        <ecNumber evidence="6">1.4.3.3</ecNumber>
    </recommendedName>
</protein>
<reference evidence="11 12" key="1">
    <citation type="submission" date="2020-07" db="EMBL/GenBank/DDBJ databases">
        <title>Sequencing the genomes of 1000 actinobacteria strains.</title>
        <authorList>
            <person name="Klenk H.-P."/>
        </authorList>
    </citation>
    <scope>NUCLEOTIDE SEQUENCE [LARGE SCALE GENOMIC DNA]</scope>
    <source>
        <strain evidence="11 12">DSM 24552</strain>
    </source>
</reference>